<name>A0A3Q9R1I9_9BACI</name>
<keyword evidence="1 2" id="KW-0808">Transferase</keyword>
<dbReference type="Gene3D" id="3.40.50.10540">
    <property type="entry name" value="Crotonobetainyl-coa:carnitine coa-transferase, domain 1"/>
    <property type="match status" value="1"/>
</dbReference>
<dbReference type="AlphaFoldDB" id="A0A3Q9R1I9"/>
<evidence type="ECO:0000313" key="3">
    <source>
        <dbReference type="Proteomes" id="UP000282892"/>
    </source>
</evidence>
<organism evidence="2 3">
    <name type="scientific">Neobacillus mesonae</name>
    <dbReference type="NCBI Taxonomy" id="1193713"/>
    <lineage>
        <taxon>Bacteria</taxon>
        <taxon>Bacillati</taxon>
        <taxon>Bacillota</taxon>
        <taxon>Bacilli</taxon>
        <taxon>Bacillales</taxon>
        <taxon>Bacillaceae</taxon>
        <taxon>Neobacillus</taxon>
    </lineage>
</organism>
<sequence>MQRPLEKIRVLDFTRVLAGPYCTMMLADMGAEVIKIEKPGHGDDTRHFGPFQNEESGYFIYLNRGKKSMALDLKNPHAIEAIKELVKQSDVVVENFRPGVMKKLGLDYESLKECNPGIIYASISGFGQYGPYSQRPAYDLVAQAMGGMTSITGHPENPPTRSGASLGDMSAALYAAYGIMAALFHRERTGEGQLIDVAMVDSIFALLESNVMRYTVDQIVPERIGSRHPISSPFDIFKAKDGFVVIAVANDSLFNKLAAVMQQPELAEDPRFNTDPLRTKNETELKAIIETWLNSYSVEEAVKLVSEAGVPCSPILTIEDICEDEHTNAREMLIEVEHPVAGPIKIPGNPVKLSRTPAVIKEASPSLGEHTEAILKDVLKWESARLQALEGQKV</sequence>
<dbReference type="PANTHER" id="PTHR48207">
    <property type="entry name" value="SUCCINATE--HYDROXYMETHYLGLUTARATE COA-TRANSFERASE"/>
    <property type="match status" value="1"/>
</dbReference>
<proteinExistence type="predicted"/>
<dbReference type="Pfam" id="PF02515">
    <property type="entry name" value="CoA_transf_3"/>
    <property type="match status" value="1"/>
</dbReference>
<dbReference type="STRING" id="1193713.GCA_001636315_02041"/>
<reference evidence="2 3" key="1">
    <citation type="submission" date="2017-07" db="EMBL/GenBank/DDBJ databases">
        <title>The complete genome sequence of Bacillus mesonae strain H20-5, an efficient strain improving plant abiotic stress resistance.</title>
        <authorList>
            <person name="Kim S.Y."/>
            <person name="Song H."/>
            <person name="Sang M.K."/>
            <person name="Weon H.-Y."/>
            <person name="Song J."/>
        </authorList>
    </citation>
    <scope>NUCLEOTIDE SEQUENCE [LARGE SCALE GENOMIC DNA]</scope>
    <source>
        <strain evidence="2 3">H20-5</strain>
    </source>
</reference>
<dbReference type="PANTHER" id="PTHR48207:SF3">
    <property type="entry name" value="SUCCINATE--HYDROXYMETHYLGLUTARATE COA-TRANSFERASE"/>
    <property type="match status" value="1"/>
</dbReference>
<dbReference type="Gene3D" id="3.30.1540.10">
    <property type="entry name" value="formyl-coa transferase, domain 3"/>
    <property type="match status" value="1"/>
</dbReference>
<dbReference type="InterPro" id="IPR023606">
    <property type="entry name" value="CoA-Trfase_III_dom_1_sf"/>
</dbReference>
<dbReference type="OrthoDB" id="9797653at2"/>
<dbReference type="InterPro" id="IPR044855">
    <property type="entry name" value="CoA-Trfase_III_dom3_sf"/>
</dbReference>
<dbReference type="InterPro" id="IPR003673">
    <property type="entry name" value="CoA-Trfase_fam_III"/>
</dbReference>
<dbReference type="Proteomes" id="UP000282892">
    <property type="component" value="Chromosome"/>
</dbReference>
<dbReference type="GO" id="GO:0008410">
    <property type="term" value="F:CoA-transferase activity"/>
    <property type="evidence" value="ECO:0007669"/>
    <property type="project" value="TreeGrafter"/>
</dbReference>
<dbReference type="InterPro" id="IPR050483">
    <property type="entry name" value="CoA-transferase_III_domain"/>
</dbReference>
<dbReference type="RefSeq" id="WP_066388825.1">
    <property type="nucleotide sequence ID" value="NZ_CP022572.1"/>
</dbReference>
<dbReference type="EMBL" id="CP022572">
    <property type="protein sequence ID" value="AZU64354.1"/>
    <property type="molecule type" value="Genomic_DNA"/>
</dbReference>
<protein>
    <submittedName>
        <fullName evidence="2">CoA transferase</fullName>
    </submittedName>
</protein>
<evidence type="ECO:0000313" key="2">
    <source>
        <dbReference type="EMBL" id="AZU64354.1"/>
    </source>
</evidence>
<gene>
    <name evidence="2" type="ORF">CHR53_25700</name>
</gene>
<keyword evidence="3" id="KW-1185">Reference proteome</keyword>
<dbReference type="SUPFAM" id="SSF89796">
    <property type="entry name" value="CoA-transferase family III (CaiB/BaiF)"/>
    <property type="match status" value="1"/>
</dbReference>
<dbReference type="KEGG" id="nmk:CHR53_25700"/>
<evidence type="ECO:0000256" key="1">
    <source>
        <dbReference type="ARBA" id="ARBA00022679"/>
    </source>
</evidence>
<accession>A0A3Q9R1I9</accession>